<reference evidence="1" key="1">
    <citation type="submission" date="2021-01" db="EMBL/GenBank/DDBJ databases">
        <authorList>
            <person name="Corre E."/>
            <person name="Pelletier E."/>
            <person name="Niang G."/>
            <person name="Scheremetjew M."/>
            <person name="Finn R."/>
            <person name="Kale V."/>
            <person name="Holt S."/>
            <person name="Cochrane G."/>
            <person name="Meng A."/>
            <person name="Brown T."/>
            <person name="Cohen L."/>
        </authorList>
    </citation>
    <scope>NUCLEOTIDE SEQUENCE</scope>
    <source>
        <strain evidence="1">Fehren 1</strain>
    </source>
</reference>
<name>A0A7S3HYZ1_9SPIT</name>
<dbReference type="AlphaFoldDB" id="A0A7S3HYZ1"/>
<sequence length="156" mass="17785">MSGFSATGAGDKPTFYDKMVQDPINWKKRKGSKHEFGIDVEKITPGAEEIRLLGNRHRDCKYYQIGVDVCHMQMLKAGSDNFLACKKPIDAMWRCYTEEKHGLSIRDAPAYTKPYEAKFYDCLFRDASGLDVCMSHFGNMVRAIHRSGESELNTDF</sequence>
<protein>
    <submittedName>
        <fullName evidence="1">Uncharacterized protein</fullName>
    </submittedName>
</protein>
<evidence type="ECO:0000313" key="1">
    <source>
        <dbReference type="EMBL" id="CAE0308351.1"/>
    </source>
</evidence>
<proteinExistence type="predicted"/>
<dbReference type="EMBL" id="HBIE01010606">
    <property type="protein sequence ID" value="CAE0308351.1"/>
    <property type="molecule type" value="Transcribed_RNA"/>
</dbReference>
<organism evidence="1">
    <name type="scientific">Favella ehrenbergii</name>
    <dbReference type="NCBI Taxonomy" id="182087"/>
    <lineage>
        <taxon>Eukaryota</taxon>
        <taxon>Sar</taxon>
        <taxon>Alveolata</taxon>
        <taxon>Ciliophora</taxon>
        <taxon>Intramacronucleata</taxon>
        <taxon>Spirotrichea</taxon>
        <taxon>Choreotrichia</taxon>
        <taxon>Tintinnida</taxon>
        <taxon>Xystonellidae</taxon>
        <taxon>Favella</taxon>
    </lineage>
</organism>
<accession>A0A7S3HYZ1</accession>
<gene>
    <name evidence="1" type="ORF">FEHR0123_LOCUS3260</name>
</gene>